<organism evidence="1">
    <name type="scientific">Siphoviridae sp. ctcC24</name>
    <dbReference type="NCBI Taxonomy" id="2825570"/>
    <lineage>
        <taxon>Viruses</taxon>
        <taxon>Duplodnaviria</taxon>
        <taxon>Heunggongvirae</taxon>
        <taxon>Uroviricota</taxon>
        <taxon>Caudoviricetes</taxon>
    </lineage>
</organism>
<keyword evidence="1" id="KW-0378">Hydrolase</keyword>
<dbReference type="EMBL" id="BK015559">
    <property type="protein sequence ID" value="DAE12891.1"/>
    <property type="molecule type" value="Genomic_DNA"/>
</dbReference>
<proteinExistence type="predicted"/>
<protein>
    <submittedName>
        <fullName evidence="1">HNH endonuclease bacteriophage, HNH Endonuclease, DNA.52A</fullName>
    </submittedName>
</protein>
<sequence>MKVTCKYCGIVDKPHHCPHKAKQDNQRKDKRIYRSSLYQAAREMALDAYNYVDLWELYVNGRYQPATLTHHIVEVLDDPDKASNWMNLFPTSAENHTDIHELYKVYKDRVQDLLFCMCQDYRDGSREPGKYKRHIDDLTGVIAQKGCSS</sequence>
<evidence type="ECO:0000313" key="1">
    <source>
        <dbReference type="EMBL" id="DAE12891.1"/>
    </source>
</evidence>
<reference evidence="1" key="1">
    <citation type="journal article" date="2021" name="Proc. Natl. Acad. Sci. U.S.A.">
        <title>A Catalog of Tens of Thousands of Viruses from Human Metagenomes Reveals Hidden Associations with Chronic Diseases.</title>
        <authorList>
            <person name="Tisza M.J."/>
            <person name="Buck C.B."/>
        </authorList>
    </citation>
    <scope>NUCLEOTIDE SEQUENCE</scope>
    <source>
        <strain evidence="1">Ctcc24</strain>
    </source>
</reference>
<keyword evidence="1" id="KW-0255">Endonuclease</keyword>
<accession>A0A8S5Q2B5</accession>
<name>A0A8S5Q2B5_9CAUD</name>
<keyword evidence="1" id="KW-0540">Nuclease</keyword>
<dbReference type="GO" id="GO:0004519">
    <property type="term" value="F:endonuclease activity"/>
    <property type="evidence" value="ECO:0007669"/>
    <property type="project" value="UniProtKB-KW"/>
</dbReference>